<protein>
    <submittedName>
        <fullName evidence="2">Oxidoreductase</fullName>
    </submittedName>
</protein>
<keyword evidence="3" id="KW-1185">Reference proteome</keyword>
<dbReference type="Gene3D" id="3.40.50.720">
    <property type="entry name" value="NAD(P)-binding Rossmann-like Domain"/>
    <property type="match status" value="1"/>
</dbReference>
<dbReference type="Proteomes" id="UP001500929">
    <property type="component" value="Unassembled WGS sequence"/>
</dbReference>
<dbReference type="Gene3D" id="3.90.180.10">
    <property type="entry name" value="Medium-chain alcohol dehydrogenases, catalytic domain"/>
    <property type="match status" value="1"/>
</dbReference>
<dbReference type="RefSeq" id="WP_259478671.1">
    <property type="nucleotide sequence ID" value="NZ_BAAAQY010000003.1"/>
</dbReference>
<dbReference type="SUPFAM" id="SSF50129">
    <property type="entry name" value="GroES-like"/>
    <property type="match status" value="1"/>
</dbReference>
<evidence type="ECO:0000313" key="2">
    <source>
        <dbReference type="EMBL" id="GAA2228830.1"/>
    </source>
</evidence>
<dbReference type="InterPro" id="IPR036291">
    <property type="entry name" value="NAD(P)-bd_dom_sf"/>
</dbReference>
<dbReference type="SMART" id="SM00829">
    <property type="entry name" value="PKS_ER"/>
    <property type="match status" value="1"/>
</dbReference>
<evidence type="ECO:0000313" key="3">
    <source>
        <dbReference type="Proteomes" id="UP001500929"/>
    </source>
</evidence>
<dbReference type="InterPro" id="IPR011032">
    <property type="entry name" value="GroES-like_sf"/>
</dbReference>
<sequence>MNTTYTAVEARREESGAVTWQLTERAAGMLEGTGVLVRVTWSSLNFKDALALTGGKVVRRYPIVPGIDLAGEVVESSDPEFPVGAPVLAHGYTLGTGIDGGFAEYARVPAEFLMHRGGLSDRDAMAIGTAGFTAALSVEALLEAGIRPDDGPVLVTGASGGVGVVSVDLLAGLGYEVVASTGKEAATELLASLGAARVIGRLPEDPGAAIRALGASTWAGAVDSVGGRTLAHVLSTSAYGAVVAASGLTGGVEVPTTVMPFILRGVTLRGIDSVELGLARRRELWERLAGDLRPRNIGAWSRDAELGELEELVGTLLGGTHSGRTVIRVGEWRSGA</sequence>
<dbReference type="Pfam" id="PF00107">
    <property type="entry name" value="ADH_zinc_N"/>
    <property type="match status" value="1"/>
</dbReference>
<dbReference type="InterPro" id="IPR013149">
    <property type="entry name" value="ADH-like_C"/>
</dbReference>
<dbReference type="Pfam" id="PF08240">
    <property type="entry name" value="ADH_N"/>
    <property type="match status" value="1"/>
</dbReference>
<dbReference type="EMBL" id="BAAAQY010000003">
    <property type="protein sequence ID" value="GAA2228830.1"/>
    <property type="molecule type" value="Genomic_DNA"/>
</dbReference>
<dbReference type="InterPro" id="IPR014188">
    <property type="entry name" value="Acrylyl-CoA_reductase_AcuI"/>
</dbReference>
<organism evidence="2 3">
    <name type="scientific">Herbiconiux moechotypicola</name>
    <dbReference type="NCBI Taxonomy" id="637393"/>
    <lineage>
        <taxon>Bacteria</taxon>
        <taxon>Bacillati</taxon>
        <taxon>Actinomycetota</taxon>
        <taxon>Actinomycetes</taxon>
        <taxon>Micrococcales</taxon>
        <taxon>Microbacteriaceae</taxon>
        <taxon>Herbiconiux</taxon>
    </lineage>
</organism>
<dbReference type="PANTHER" id="PTHR43677">
    <property type="entry name" value="SHORT-CHAIN DEHYDROGENASE/REDUCTASE"/>
    <property type="match status" value="1"/>
</dbReference>
<feature type="domain" description="Enoyl reductase (ER)" evidence="1">
    <location>
        <begin position="16"/>
        <end position="327"/>
    </location>
</feature>
<name>A0ABN3DE82_9MICO</name>
<dbReference type="InterPro" id="IPR051397">
    <property type="entry name" value="Zn-ADH-like_protein"/>
</dbReference>
<evidence type="ECO:0000259" key="1">
    <source>
        <dbReference type="SMART" id="SM00829"/>
    </source>
</evidence>
<dbReference type="PANTHER" id="PTHR43677:SF1">
    <property type="entry name" value="ACRYLYL-COA REDUCTASE ACUI-RELATED"/>
    <property type="match status" value="1"/>
</dbReference>
<dbReference type="NCBIfam" id="TIGR02823">
    <property type="entry name" value="oxido_YhdH"/>
    <property type="match status" value="1"/>
</dbReference>
<dbReference type="InterPro" id="IPR013154">
    <property type="entry name" value="ADH-like_N"/>
</dbReference>
<comment type="caution">
    <text evidence="2">The sequence shown here is derived from an EMBL/GenBank/DDBJ whole genome shotgun (WGS) entry which is preliminary data.</text>
</comment>
<gene>
    <name evidence="2" type="ORF">GCM10009851_11640</name>
</gene>
<dbReference type="SUPFAM" id="SSF51735">
    <property type="entry name" value="NAD(P)-binding Rossmann-fold domains"/>
    <property type="match status" value="1"/>
</dbReference>
<dbReference type="InterPro" id="IPR020843">
    <property type="entry name" value="ER"/>
</dbReference>
<reference evidence="2 3" key="1">
    <citation type="journal article" date="2019" name="Int. J. Syst. Evol. Microbiol.">
        <title>The Global Catalogue of Microorganisms (GCM) 10K type strain sequencing project: providing services to taxonomists for standard genome sequencing and annotation.</title>
        <authorList>
            <consortium name="The Broad Institute Genomics Platform"/>
            <consortium name="The Broad Institute Genome Sequencing Center for Infectious Disease"/>
            <person name="Wu L."/>
            <person name="Ma J."/>
        </authorList>
    </citation>
    <scope>NUCLEOTIDE SEQUENCE [LARGE SCALE GENOMIC DNA]</scope>
    <source>
        <strain evidence="2 3">JCM 16117</strain>
    </source>
</reference>
<accession>A0ABN3DE82</accession>
<proteinExistence type="predicted"/>